<reference evidence="2 3" key="1">
    <citation type="submission" date="2009-10" db="EMBL/GenBank/DDBJ databases">
        <authorList>
            <person name="Weinstock G."/>
            <person name="Sodergren E."/>
            <person name="Clifton S."/>
            <person name="Fulton L."/>
            <person name="Fulton B."/>
            <person name="Courtney L."/>
            <person name="Fronick C."/>
            <person name="Harrison M."/>
            <person name="Strong C."/>
            <person name="Farmer C."/>
            <person name="Delahaunty K."/>
            <person name="Markovic C."/>
            <person name="Hall O."/>
            <person name="Minx P."/>
            <person name="Tomlinson C."/>
            <person name="Mitreva M."/>
            <person name="Nelson J."/>
            <person name="Hou S."/>
            <person name="Wollam A."/>
            <person name="Pepin K.H."/>
            <person name="Johnson M."/>
            <person name="Bhonagiri V."/>
            <person name="Nash W.E."/>
            <person name="Warren W."/>
            <person name="Chinwalla A."/>
            <person name="Mardis E.R."/>
            <person name="Wilson R.K."/>
        </authorList>
    </citation>
    <scope>NUCLEOTIDE SEQUENCE [LARGE SCALE GENOMIC DNA]</scope>
    <source>
        <strain evidence="2 3">ATCC 14685</strain>
    </source>
</reference>
<protein>
    <submittedName>
        <fullName evidence="2">Uncharacterized protein</fullName>
    </submittedName>
</protein>
<organism evidence="2 3">
    <name type="scientific">Neisseria cinerea ATCC 14685</name>
    <dbReference type="NCBI Taxonomy" id="546262"/>
    <lineage>
        <taxon>Bacteria</taxon>
        <taxon>Pseudomonadati</taxon>
        <taxon>Pseudomonadota</taxon>
        <taxon>Betaproteobacteria</taxon>
        <taxon>Neisseriales</taxon>
        <taxon>Neisseriaceae</taxon>
        <taxon>Neisseria</taxon>
    </lineage>
</organism>
<keyword evidence="1" id="KW-1133">Transmembrane helix</keyword>
<evidence type="ECO:0000313" key="2">
    <source>
        <dbReference type="EMBL" id="EEZ71101.1"/>
    </source>
</evidence>
<dbReference type="STRING" id="546262.NEICINOT_04727"/>
<dbReference type="EMBL" id="ACDY02000011">
    <property type="protein sequence ID" value="EEZ71101.1"/>
    <property type="molecule type" value="Genomic_DNA"/>
</dbReference>
<evidence type="ECO:0000313" key="3">
    <source>
        <dbReference type="Proteomes" id="UP000003294"/>
    </source>
</evidence>
<keyword evidence="1" id="KW-0472">Membrane</keyword>
<sequence length="47" mass="5480">MRRQADARGMRDICLGISKYFQWIICLKETLPVIFCIFSMIVIGKTL</sequence>
<dbReference type="Proteomes" id="UP000003294">
    <property type="component" value="Unassembled WGS sequence"/>
</dbReference>
<dbReference type="AlphaFoldDB" id="D0W4X9"/>
<feature type="transmembrane region" description="Helical" evidence="1">
    <location>
        <begin position="20"/>
        <end position="43"/>
    </location>
</feature>
<gene>
    <name evidence="2" type="ORF">NEICINOT_04727</name>
</gene>
<evidence type="ECO:0000256" key="1">
    <source>
        <dbReference type="SAM" id="Phobius"/>
    </source>
</evidence>
<accession>D0W4X9</accession>
<comment type="caution">
    <text evidence="2">The sequence shown here is derived from an EMBL/GenBank/DDBJ whole genome shotgun (WGS) entry which is preliminary data.</text>
</comment>
<keyword evidence="1" id="KW-0812">Transmembrane</keyword>
<proteinExistence type="predicted"/>
<name>D0W4X9_NEICI</name>